<gene>
    <name evidence="9" type="ORF">FGD71_001580</name>
</gene>
<dbReference type="FunFam" id="1.10.1200.10:FF:000007">
    <property type="entry name" value="Probable polyketide synthase pks17"/>
    <property type="match status" value="1"/>
</dbReference>
<name>A0A505DRI5_9ACTN</name>
<keyword evidence="5" id="KW-0511">Multifunctional enzyme</keyword>
<keyword evidence="2" id="KW-0597">Phosphoprotein</keyword>
<dbReference type="SUPFAM" id="SSF52151">
    <property type="entry name" value="FabD/lysophospholipase-like"/>
    <property type="match status" value="1"/>
</dbReference>
<evidence type="ECO:0000256" key="1">
    <source>
        <dbReference type="ARBA" id="ARBA00022450"/>
    </source>
</evidence>
<evidence type="ECO:0000256" key="4">
    <source>
        <dbReference type="ARBA" id="ARBA00023194"/>
    </source>
</evidence>
<dbReference type="GO" id="GO:0033068">
    <property type="term" value="P:macrolide biosynthetic process"/>
    <property type="evidence" value="ECO:0007669"/>
    <property type="project" value="UniProtKB-ARBA"/>
</dbReference>
<reference evidence="9 10" key="1">
    <citation type="submission" date="2019-06" db="EMBL/GenBank/DDBJ databases">
        <title>Streptomyces sporangiiformans sp. nov., a novel actinomycete isolated from soil in Mount Song.</title>
        <authorList>
            <person name="Han L."/>
        </authorList>
    </citation>
    <scope>NUCLEOTIDE SEQUENCE [LARGE SCALE GENOMIC DNA]</scope>
    <source>
        <strain evidence="9 10">NEAU-SSA 1</strain>
    </source>
</reference>
<dbReference type="SUPFAM" id="SSF47336">
    <property type="entry name" value="ACP-like"/>
    <property type="match status" value="1"/>
</dbReference>
<dbReference type="CDD" id="cd08952">
    <property type="entry name" value="KR_1_SDR_x"/>
    <property type="match status" value="1"/>
</dbReference>
<dbReference type="InterPro" id="IPR018201">
    <property type="entry name" value="Ketoacyl_synth_AS"/>
</dbReference>
<evidence type="ECO:0000313" key="9">
    <source>
        <dbReference type="EMBL" id="TPQ23921.1"/>
    </source>
</evidence>
<dbReference type="PROSITE" id="PS00012">
    <property type="entry name" value="PHOSPHOPANTETHEINE"/>
    <property type="match status" value="1"/>
</dbReference>
<dbReference type="FunFam" id="3.40.47.10:FF:000019">
    <property type="entry name" value="Polyketide synthase type I"/>
    <property type="match status" value="1"/>
</dbReference>
<sequence>MGDACDEGTAGVRAALEKQGAEIHVFEVAVDGADRAALAGELRDSGAEADHVVSLLGLDSAPPAADRDNPDGHGVARLLGTAALVQALGDAEVEAPLHIVTRGAVATGRSEPPADPAQALLWGFGRSVGLEHPERWGGLVDLPGTLDERAYNRLAAVLGGAVREDQAAVRGSGVLGRRLRRAESHGAPVAAGWQGRGTVLVTGGTGALGGHAAHWLADHGAEHLLLISRQGSAADGADELRAELTAKGVAVTVAACDAADRDALRDLLASVPEEYPLTAVVHTAGVVDDGVVTALAPERFAAVLRPKVDAAVNLDELTRDLDLTAFVLYSSFAGTIGSAGQSNYAAANAFLDALAERRRAAGLPATSLAWGAWDGSGLALQNDARRTQLSSSGIRPMAPERAMAAFARAVDQAETFLGVCDVDWQRFADGNDGRLPLFNEVLAELPAETGAAAQATDTAAGATPLGQRLADLSEAERKREVLDLVRGAAAAVLGRTSADTIGRDRAFRDLGFDSLTVLEVRNRLGAATGLRLPTTLVFDHPTPAALTDYLLGELLTSAPARSVRAAVGTSGDEPIAIVGVACRFPGDVRSAEDLWRLVSEGADAMGPFPTDRGWRLDDLFDSDPDQAGKSYISEGAFLHEATQFDPVFFGISPREAGAMDPQQRLLLESAWEAFERAGIDPTSLRGHDVGVFAGSNGTDYRDHIGDAAEDSEGYLLTGNSASVLSGRISYTFGLEGPAVTVDTACSSSLVALHLAAQALRNGECSMALAGGVSVMSTPGAFVEFSRQRGLASDGRCKAFAEAADGTGWGEGVGLLLVERLSDARRNGHQVLAVVRGTAVNQDGVSNGLTAPNGPSQQRVIRQALANARLSPAEVDAVEAHGTGTALGDPIEAQALLATYGQGRDADQPLWLGSIKSNIGHTQAAAGVAGIIKMLMAIRHGVLPRTLHVDAPSSHVDWSAGAVELLTEPRQWPDVHRPRRAGVSSFGISGTNAHVIVEQAPEEPPAKTPATARPTPGAVPWVLSGRTETSLRHQAQQLRSHILAHPDLTPADVAYSLATTRAALDHRAVVVADDHPGFARRLAELAAGTPGTGVYEGESSDEHTIAVLFSGQGSQRAGMGRELYEAYPVFADALDAVCAVFDRVLERPLREVMFEGGELLDQTGFTQ</sequence>
<dbReference type="PANTHER" id="PTHR43775">
    <property type="entry name" value="FATTY ACID SYNTHASE"/>
    <property type="match status" value="1"/>
</dbReference>
<dbReference type="PROSITE" id="PS50075">
    <property type="entry name" value="CARRIER"/>
    <property type="match status" value="1"/>
</dbReference>
<dbReference type="InterPro" id="IPR036291">
    <property type="entry name" value="NAD(P)-bd_dom_sf"/>
</dbReference>
<dbReference type="CDD" id="cd00833">
    <property type="entry name" value="PKS"/>
    <property type="match status" value="1"/>
</dbReference>
<feature type="domain" description="Ketosynthase family 3 (KS3)" evidence="8">
    <location>
        <begin position="572"/>
        <end position="998"/>
    </location>
</feature>
<dbReference type="InterPro" id="IPR016039">
    <property type="entry name" value="Thiolase-like"/>
</dbReference>
<feature type="non-terminal residue" evidence="9">
    <location>
        <position position="1166"/>
    </location>
</feature>
<dbReference type="Gene3D" id="1.10.1200.10">
    <property type="entry name" value="ACP-like"/>
    <property type="match status" value="1"/>
</dbReference>
<dbReference type="InterPro" id="IPR009081">
    <property type="entry name" value="PP-bd_ACP"/>
</dbReference>
<dbReference type="InterPro" id="IPR036736">
    <property type="entry name" value="ACP-like_sf"/>
</dbReference>
<keyword evidence="10" id="KW-1185">Reference proteome</keyword>
<dbReference type="Gene3D" id="3.40.50.720">
    <property type="entry name" value="NAD(P)-binding Rossmann-like Domain"/>
    <property type="match status" value="1"/>
</dbReference>
<evidence type="ECO:0000256" key="6">
    <source>
        <dbReference type="ARBA" id="ARBA00023315"/>
    </source>
</evidence>
<dbReference type="InterPro" id="IPR001227">
    <property type="entry name" value="Ac_transferase_dom_sf"/>
</dbReference>
<dbReference type="Pfam" id="PF16197">
    <property type="entry name" value="KAsynt_C_assoc"/>
    <property type="match status" value="1"/>
</dbReference>
<dbReference type="SUPFAM" id="SSF51735">
    <property type="entry name" value="NAD(P)-binding Rossmann-fold domains"/>
    <property type="match status" value="2"/>
</dbReference>
<keyword evidence="3" id="KW-0808">Transferase</keyword>
<dbReference type="Pfam" id="PF08659">
    <property type="entry name" value="KR"/>
    <property type="match status" value="1"/>
</dbReference>
<evidence type="ECO:0000313" key="10">
    <source>
        <dbReference type="Proteomes" id="UP000317378"/>
    </source>
</evidence>
<dbReference type="InterPro" id="IPR016035">
    <property type="entry name" value="Acyl_Trfase/lysoPLipase"/>
</dbReference>
<dbReference type="GO" id="GO:0004312">
    <property type="term" value="F:fatty acid synthase activity"/>
    <property type="evidence" value="ECO:0007669"/>
    <property type="project" value="TreeGrafter"/>
</dbReference>
<dbReference type="InterPro" id="IPR020841">
    <property type="entry name" value="PKS_Beta-ketoAc_synthase_dom"/>
</dbReference>
<accession>A0A505DRI5</accession>
<dbReference type="InterPro" id="IPR014031">
    <property type="entry name" value="Ketoacyl_synth_C"/>
</dbReference>
<dbReference type="PROSITE" id="PS52004">
    <property type="entry name" value="KS3_2"/>
    <property type="match status" value="1"/>
</dbReference>
<dbReference type="SMART" id="SM00823">
    <property type="entry name" value="PKS_PP"/>
    <property type="match status" value="1"/>
</dbReference>
<proteinExistence type="predicted"/>
<dbReference type="InterPro" id="IPR050091">
    <property type="entry name" value="PKS_NRPS_Biosynth_Enz"/>
</dbReference>
<dbReference type="InterPro" id="IPR006162">
    <property type="entry name" value="Ppantetheine_attach_site"/>
</dbReference>
<dbReference type="Gene3D" id="3.40.366.10">
    <property type="entry name" value="Malonyl-Coenzyme A Acyl Carrier Protein, domain 2"/>
    <property type="match status" value="1"/>
</dbReference>
<keyword evidence="1" id="KW-0596">Phosphopantetheine</keyword>
<dbReference type="AlphaFoldDB" id="A0A505DRI5"/>
<evidence type="ECO:0000259" key="7">
    <source>
        <dbReference type="PROSITE" id="PS50075"/>
    </source>
</evidence>
<dbReference type="GO" id="GO:0031177">
    <property type="term" value="F:phosphopantetheine binding"/>
    <property type="evidence" value="ECO:0007669"/>
    <property type="project" value="InterPro"/>
</dbReference>
<dbReference type="Gene3D" id="3.30.70.3290">
    <property type="match status" value="1"/>
</dbReference>
<dbReference type="InterPro" id="IPR057326">
    <property type="entry name" value="KR_dom"/>
</dbReference>
<dbReference type="SUPFAM" id="SSF53901">
    <property type="entry name" value="Thiolase-like"/>
    <property type="match status" value="1"/>
</dbReference>
<dbReference type="InterPro" id="IPR032821">
    <property type="entry name" value="PKS_assoc"/>
</dbReference>
<protein>
    <submittedName>
        <fullName evidence="9">SDR family NAD(P)-dependent oxidoreductase</fullName>
    </submittedName>
</protein>
<organism evidence="9 10">
    <name type="scientific">Streptomyces sporangiiformans</name>
    <dbReference type="NCBI Taxonomy" id="2315329"/>
    <lineage>
        <taxon>Bacteria</taxon>
        <taxon>Bacillati</taxon>
        <taxon>Actinomycetota</taxon>
        <taxon>Actinomycetes</taxon>
        <taxon>Kitasatosporales</taxon>
        <taxon>Streptomycetaceae</taxon>
        <taxon>Streptomyces</taxon>
    </lineage>
</organism>
<dbReference type="InterPro" id="IPR014030">
    <property type="entry name" value="Ketoacyl_synth_N"/>
</dbReference>
<dbReference type="SMART" id="SM01294">
    <property type="entry name" value="PKS_PP_betabranch"/>
    <property type="match status" value="1"/>
</dbReference>
<dbReference type="SMART" id="SM00822">
    <property type="entry name" value="PKS_KR"/>
    <property type="match status" value="1"/>
</dbReference>
<dbReference type="InterPro" id="IPR013968">
    <property type="entry name" value="PKS_KR"/>
</dbReference>
<comment type="caution">
    <text evidence="9">The sequence shown here is derived from an EMBL/GenBank/DDBJ whole genome shotgun (WGS) entry which is preliminary data.</text>
</comment>
<dbReference type="GO" id="GO:0006633">
    <property type="term" value="P:fatty acid biosynthetic process"/>
    <property type="evidence" value="ECO:0007669"/>
    <property type="project" value="InterPro"/>
</dbReference>
<dbReference type="PANTHER" id="PTHR43775:SF51">
    <property type="entry name" value="INACTIVE PHENOLPHTHIOCEROL SYNTHESIS POLYKETIDE SYNTHASE TYPE I PKS1-RELATED"/>
    <property type="match status" value="1"/>
</dbReference>
<dbReference type="Proteomes" id="UP000317378">
    <property type="component" value="Unassembled WGS sequence"/>
</dbReference>
<dbReference type="PROSITE" id="PS00606">
    <property type="entry name" value="KS3_1"/>
    <property type="match status" value="1"/>
</dbReference>
<dbReference type="EMBL" id="VCHX02000033">
    <property type="protein sequence ID" value="TPQ23921.1"/>
    <property type="molecule type" value="Genomic_DNA"/>
</dbReference>
<dbReference type="Gene3D" id="3.40.47.10">
    <property type="match status" value="1"/>
</dbReference>
<keyword evidence="6" id="KW-0012">Acyltransferase</keyword>
<dbReference type="Pfam" id="PF02801">
    <property type="entry name" value="Ketoacyl-synt_C"/>
    <property type="match status" value="1"/>
</dbReference>
<evidence type="ECO:0000259" key="8">
    <source>
        <dbReference type="PROSITE" id="PS52004"/>
    </source>
</evidence>
<dbReference type="GO" id="GO:0004315">
    <property type="term" value="F:3-oxoacyl-[acyl-carrier-protein] synthase activity"/>
    <property type="evidence" value="ECO:0007669"/>
    <property type="project" value="InterPro"/>
</dbReference>
<evidence type="ECO:0000256" key="5">
    <source>
        <dbReference type="ARBA" id="ARBA00023268"/>
    </source>
</evidence>
<feature type="domain" description="Carrier" evidence="7">
    <location>
        <begin position="479"/>
        <end position="554"/>
    </location>
</feature>
<dbReference type="SMART" id="SM00825">
    <property type="entry name" value="PKS_KS"/>
    <property type="match status" value="1"/>
</dbReference>
<dbReference type="Pfam" id="PF00550">
    <property type="entry name" value="PP-binding"/>
    <property type="match status" value="1"/>
</dbReference>
<keyword evidence="4" id="KW-0045">Antibiotic biosynthesis</keyword>
<dbReference type="Pfam" id="PF00109">
    <property type="entry name" value="ketoacyl-synt"/>
    <property type="match status" value="1"/>
</dbReference>
<evidence type="ECO:0000256" key="2">
    <source>
        <dbReference type="ARBA" id="ARBA00022553"/>
    </source>
</evidence>
<evidence type="ECO:0000256" key="3">
    <source>
        <dbReference type="ARBA" id="ARBA00022679"/>
    </source>
</evidence>
<dbReference type="InterPro" id="IPR020806">
    <property type="entry name" value="PKS_PP-bd"/>
</dbReference>